<keyword evidence="3" id="KW-1185">Reference proteome</keyword>
<gene>
    <name evidence="2" type="ORF">E2C01_016055</name>
</gene>
<evidence type="ECO:0000313" key="2">
    <source>
        <dbReference type="EMBL" id="MPC23020.1"/>
    </source>
</evidence>
<accession>A0A5B7DNF9</accession>
<feature type="region of interest" description="Disordered" evidence="1">
    <location>
        <begin position="13"/>
        <end position="83"/>
    </location>
</feature>
<dbReference type="Proteomes" id="UP000324222">
    <property type="component" value="Unassembled WGS sequence"/>
</dbReference>
<comment type="caution">
    <text evidence="2">The sequence shown here is derived from an EMBL/GenBank/DDBJ whole genome shotgun (WGS) entry which is preliminary data.</text>
</comment>
<organism evidence="2 3">
    <name type="scientific">Portunus trituberculatus</name>
    <name type="common">Swimming crab</name>
    <name type="synonym">Neptunus trituberculatus</name>
    <dbReference type="NCBI Taxonomy" id="210409"/>
    <lineage>
        <taxon>Eukaryota</taxon>
        <taxon>Metazoa</taxon>
        <taxon>Ecdysozoa</taxon>
        <taxon>Arthropoda</taxon>
        <taxon>Crustacea</taxon>
        <taxon>Multicrustacea</taxon>
        <taxon>Malacostraca</taxon>
        <taxon>Eumalacostraca</taxon>
        <taxon>Eucarida</taxon>
        <taxon>Decapoda</taxon>
        <taxon>Pleocyemata</taxon>
        <taxon>Brachyura</taxon>
        <taxon>Eubrachyura</taxon>
        <taxon>Portunoidea</taxon>
        <taxon>Portunidae</taxon>
        <taxon>Portuninae</taxon>
        <taxon>Portunus</taxon>
    </lineage>
</organism>
<feature type="compositionally biased region" description="Basic and acidic residues" evidence="1">
    <location>
        <begin position="28"/>
        <end position="39"/>
    </location>
</feature>
<evidence type="ECO:0000313" key="3">
    <source>
        <dbReference type="Proteomes" id="UP000324222"/>
    </source>
</evidence>
<sequence length="83" mass="9895">MFRERSVQHVFLGGRPVTSHRHPTSPVEWKERPASEHNSKCKRLGTKRMKKRRRRSARGNRVAHWKAKSNYRKVRTKTAFSEL</sequence>
<feature type="compositionally biased region" description="Basic residues" evidence="1">
    <location>
        <begin position="40"/>
        <end position="76"/>
    </location>
</feature>
<dbReference type="AlphaFoldDB" id="A0A5B7DNF9"/>
<dbReference type="EMBL" id="VSRR010001155">
    <property type="protein sequence ID" value="MPC23020.1"/>
    <property type="molecule type" value="Genomic_DNA"/>
</dbReference>
<evidence type="ECO:0000256" key="1">
    <source>
        <dbReference type="SAM" id="MobiDB-lite"/>
    </source>
</evidence>
<proteinExistence type="predicted"/>
<name>A0A5B7DNF9_PORTR</name>
<reference evidence="2 3" key="1">
    <citation type="submission" date="2019-05" db="EMBL/GenBank/DDBJ databases">
        <title>Another draft genome of Portunus trituberculatus and its Hox gene families provides insights of decapod evolution.</title>
        <authorList>
            <person name="Jeong J.-H."/>
            <person name="Song I."/>
            <person name="Kim S."/>
            <person name="Choi T."/>
            <person name="Kim D."/>
            <person name="Ryu S."/>
            <person name="Kim W."/>
        </authorList>
    </citation>
    <scope>NUCLEOTIDE SEQUENCE [LARGE SCALE GENOMIC DNA]</scope>
    <source>
        <tissue evidence="2">Muscle</tissue>
    </source>
</reference>
<protein>
    <submittedName>
        <fullName evidence="2">Uncharacterized protein</fullName>
    </submittedName>
</protein>